<dbReference type="STRING" id="40998.A0A2P7ZAC7"/>
<dbReference type="InterPro" id="IPR033370">
    <property type="entry name" value="COG1"/>
</dbReference>
<accession>A0A2P7ZAC7</accession>
<evidence type="ECO:0000256" key="7">
    <source>
        <dbReference type="ARBA" id="ARBA00023136"/>
    </source>
</evidence>
<comment type="caution">
    <text evidence="9">The sequence shown here is derived from an EMBL/GenBank/DDBJ whole genome shotgun (WGS) entry which is preliminary data.</text>
</comment>
<comment type="similarity">
    <text evidence="2">Belongs to the COG1 family.</text>
</comment>
<dbReference type="GO" id="GO:0000139">
    <property type="term" value="C:Golgi membrane"/>
    <property type="evidence" value="ECO:0007669"/>
    <property type="project" value="UniProtKB-SubCell"/>
</dbReference>
<keyword evidence="7" id="KW-0472">Membrane</keyword>
<dbReference type="GO" id="GO:0015031">
    <property type="term" value="P:protein transport"/>
    <property type="evidence" value="ECO:0007669"/>
    <property type="project" value="UniProtKB-KW"/>
</dbReference>
<evidence type="ECO:0000256" key="4">
    <source>
        <dbReference type="ARBA" id="ARBA00022448"/>
    </source>
</evidence>
<keyword evidence="4" id="KW-0813">Transport</keyword>
<dbReference type="OrthoDB" id="46189at2759"/>
<evidence type="ECO:0000256" key="1">
    <source>
        <dbReference type="ARBA" id="ARBA00004395"/>
    </source>
</evidence>
<organism evidence="9 10">
    <name type="scientific">Elsinoe australis</name>
    <dbReference type="NCBI Taxonomy" id="40998"/>
    <lineage>
        <taxon>Eukaryota</taxon>
        <taxon>Fungi</taxon>
        <taxon>Dikarya</taxon>
        <taxon>Ascomycota</taxon>
        <taxon>Pezizomycotina</taxon>
        <taxon>Dothideomycetes</taxon>
        <taxon>Dothideomycetidae</taxon>
        <taxon>Myriangiales</taxon>
        <taxon>Elsinoaceae</taxon>
        <taxon>Elsinoe</taxon>
    </lineage>
</organism>
<dbReference type="GO" id="GO:0006891">
    <property type="term" value="P:intra-Golgi vesicle-mediated transport"/>
    <property type="evidence" value="ECO:0007669"/>
    <property type="project" value="InterPro"/>
</dbReference>
<dbReference type="Pfam" id="PF08700">
    <property type="entry name" value="VPS51_Exo84_N"/>
    <property type="match status" value="1"/>
</dbReference>
<keyword evidence="10" id="KW-1185">Reference proteome</keyword>
<proteinExistence type="inferred from homology"/>
<dbReference type="GO" id="GO:0017119">
    <property type="term" value="C:Golgi transport complex"/>
    <property type="evidence" value="ECO:0007669"/>
    <property type="project" value="InterPro"/>
</dbReference>
<gene>
    <name evidence="9" type="ORF">B9Z65_2285</name>
</gene>
<name>A0A2P7ZAC7_9PEZI</name>
<comment type="subcellular location">
    <subcellularLocation>
        <location evidence="1">Golgi apparatus membrane</location>
        <topology evidence="1">Peripheral membrane protein</topology>
    </subcellularLocation>
</comment>
<feature type="region of interest" description="Disordered" evidence="8">
    <location>
        <begin position="675"/>
        <end position="723"/>
    </location>
</feature>
<keyword evidence="6" id="KW-0333">Golgi apparatus</keyword>
<dbReference type="PANTHER" id="PTHR31658">
    <property type="entry name" value="CONSERVED OLIGOMERIC GOLGI COMPLEX SUBUNIT 1"/>
    <property type="match status" value="1"/>
</dbReference>
<dbReference type="EMBL" id="NHZQ01000251">
    <property type="protein sequence ID" value="PSK45145.1"/>
    <property type="molecule type" value="Genomic_DNA"/>
</dbReference>
<protein>
    <recommendedName>
        <fullName evidence="3">Conserved oligomeric Golgi complex subunit 1</fullName>
    </recommendedName>
</protein>
<keyword evidence="5" id="KW-0653">Protein transport</keyword>
<reference evidence="9 10" key="1">
    <citation type="submission" date="2017-05" db="EMBL/GenBank/DDBJ databases">
        <title>Draft genome sequence of Elsinoe australis.</title>
        <authorList>
            <person name="Cheng Q."/>
        </authorList>
    </citation>
    <scope>NUCLEOTIDE SEQUENCE [LARGE SCALE GENOMIC DNA]</scope>
    <source>
        <strain evidence="9 10">NL1</strain>
    </source>
</reference>
<evidence type="ECO:0000256" key="3">
    <source>
        <dbReference type="ARBA" id="ARBA00020978"/>
    </source>
</evidence>
<sequence>MANQAPDPKELKSWEDAFNYPIPVVRKFEQQLRVNINDNREKVRSLVGSSYRDLLGTADRIVDMNGEMQTLEDVFAGIGQKCNSRTINKLAINHAKLAGNQRDEELTRRRPAAEVALLQACLSTCQRLLKTDGDSLLAARLLLLARLLQNSASKTSQGARMISDQRLKVNTLRNRLLSFIDRRIGDPHISRNQMLDFLLAHALVTSSSLADVFRHLLRMREQSIIELAEGKKRKGIVKAVDLLFMTLEQVRSIFLKRMAETIERTMVPHLLSDPSLRTALSFDLDIYERWISPDIRNYVPWLRNNDLDSASVSTALSQWSTTTSNTITTGLSAILETIARPSRIAKLRETTIRHLLESDTKAAGFNKEPLLLAARDLFTTRLTAIITSRANSVTITTNNLLSTSTSQSHHVPSLWNPDLPALSLHRGAPSFRRQLLLRTAGQHDTLTSFADDTDSWARSLDEVRATIKDMQSLRWADSLDLDTDIDEDGVRYQDLFSREDPEGLSGRLVEASESALRECLEAVEGAVGVLKNGGGGMGKRDGGAGALYLLRVLKVLMRHLDSKDSITSAKETAKGLYDVLAGQVVGKAWSDDAKLDYGKELFSAAPAMALWSGAPALPVQPGTKSFRLMRDVSKEMNGMGGDVWVEEAVEAVRGRLRGLVAKAVDDFLSFSAKAGAANGTHKPDVEDKETEKDDEDKDAGASVESSEKDDVAELETNGDQKQAGLEERLTQMLFDTLYLQEVIGGAQNKSENNLKAAIGKVKEQARADDGTLDRLSKSAQAYHKRTYLLFGILAAG</sequence>
<dbReference type="Proteomes" id="UP000243723">
    <property type="component" value="Unassembled WGS sequence"/>
</dbReference>
<evidence type="ECO:0000256" key="6">
    <source>
        <dbReference type="ARBA" id="ARBA00023034"/>
    </source>
</evidence>
<dbReference type="PANTHER" id="PTHR31658:SF0">
    <property type="entry name" value="CONSERVED OLIGOMERIC GOLGI COMPLEX SUBUNIT 1"/>
    <property type="match status" value="1"/>
</dbReference>
<evidence type="ECO:0000256" key="2">
    <source>
        <dbReference type="ARBA" id="ARBA00006653"/>
    </source>
</evidence>
<evidence type="ECO:0000256" key="8">
    <source>
        <dbReference type="SAM" id="MobiDB-lite"/>
    </source>
</evidence>
<evidence type="ECO:0000313" key="9">
    <source>
        <dbReference type="EMBL" id="PSK45145.1"/>
    </source>
</evidence>
<dbReference type="AlphaFoldDB" id="A0A2P7ZAC7"/>
<evidence type="ECO:0000313" key="10">
    <source>
        <dbReference type="Proteomes" id="UP000243723"/>
    </source>
</evidence>
<feature type="compositionally biased region" description="Basic and acidic residues" evidence="8">
    <location>
        <begin position="681"/>
        <end position="691"/>
    </location>
</feature>
<evidence type="ECO:0000256" key="5">
    <source>
        <dbReference type="ARBA" id="ARBA00022927"/>
    </source>
</evidence>